<evidence type="ECO:0000313" key="4">
    <source>
        <dbReference type="Proteomes" id="UP000733611"/>
    </source>
</evidence>
<reference evidence="3" key="1">
    <citation type="journal article" date="2021" name="PeerJ">
        <title>Extensive microbial diversity within the chicken gut microbiome revealed by metagenomics and culture.</title>
        <authorList>
            <person name="Gilroy R."/>
            <person name="Ravi A."/>
            <person name="Getino M."/>
            <person name="Pursley I."/>
            <person name="Horton D.L."/>
            <person name="Alikhan N.F."/>
            <person name="Baker D."/>
            <person name="Gharbi K."/>
            <person name="Hall N."/>
            <person name="Watson M."/>
            <person name="Adriaenssens E.M."/>
            <person name="Foster-Nyarko E."/>
            <person name="Jarju S."/>
            <person name="Secka A."/>
            <person name="Antonio M."/>
            <person name="Oren A."/>
            <person name="Chaudhuri R.R."/>
            <person name="La Ragione R."/>
            <person name="Hildebrand F."/>
            <person name="Pallen M.J."/>
        </authorList>
    </citation>
    <scope>NUCLEOTIDE SEQUENCE</scope>
    <source>
        <strain evidence="3">378</strain>
    </source>
</reference>
<name>A0A948TFP3_9GAMM</name>
<feature type="transmembrane region" description="Helical" evidence="2">
    <location>
        <begin position="6"/>
        <end position="24"/>
    </location>
</feature>
<feature type="compositionally biased region" description="Low complexity" evidence="1">
    <location>
        <begin position="83"/>
        <end position="98"/>
    </location>
</feature>
<evidence type="ECO:0000256" key="1">
    <source>
        <dbReference type="SAM" id="MobiDB-lite"/>
    </source>
</evidence>
<accession>A0A948TFP3</accession>
<protein>
    <submittedName>
        <fullName evidence="3">Uncharacterized protein</fullName>
    </submittedName>
</protein>
<keyword evidence="2" id="KW-0812">Transmembrane</keyword>
<keyword evidence="2" id="KW-1133">Transmembrane helix</keyword>
<reference evidence="3" key="2">
    <citation type="submission" date="2021-04" db="EMBL/GenBank/DDBJ databases">
        <authorList>
            <person name="Gilroy R."/>
        </authorList>
    </citation>
    <scope>NUCLEOTIDE SEQUENCE</scope>
    <source>
        <strain evidence="3">378</strain>
    </source>
</reference>
<dbReference type="Proteomes" id="UP000733611">
    <property type="component" value="Unassembled WGS sequence"/>
</dbReference>
<gene>
    <name evidence="3" type="ORF">H9847_03340</name>
</gene>
<organism evidence="3 4">
    <name type="scientific">Candidatus Anaerobiospirillum pullicola</name>
    <dbReference type="NCBI Taxonomy" id="2838451"/>
    <lineage>
        <taxon>Bacteria</taxon>
        <taxon>Pseudomonadati</taxon>
        <taxon>Pseudomonadota</taxon>
        <taxon>Gammaproteobacteria</taxon>
        <taxon>Aeromonadales</taxon>
        <taxon>Succinivibrionaceae</taxon>
        <taxon>Anaerobiospirillum</taxon>
    </lineage>
</organism>
<sequence length="130" mass="14068">MDWLIVVAIAVPFLFVVGVVYNAIKDQKKLEQKFHHVISARAQEQAAAAAKAQAQGKRYVRAYDDDDDYGLVPRQALKDKEGASAASDQTAQQADPQQGSKDAAAPAKAQELGPTDLDAKDAASYFAKYK</sequence>
<keyword evidence="2" id="KW-0472">Membrane</keyword>
<evidence type="ECO:0000256" key="2">
    <source>
        <dbReference type="SAM" id="Phobius"/>
    </source>
</evidence>
<comment type="caution">
    <text evidence="3">The sequence shown here is derived from an EMBL/GenBank/DDBJ whole genome shotgun (WGS) entry which is preliminary data.</text>
</comment>
<dbReference type="EMBL" id="JAHLFE010000062">
    <property type="protein sequence ID" value="MBU3843892.1"/>
    <property type="molecule type" value="Genomic_DNA"/>
</dbReference>
<dbReference type="AlphaFoldDB" id="A0A948TFP3"/>
<proteinExistence type="predicted"/>
<evidence type="ECO:0000313" key="3">
    <source>
        <dbReference type="EMBL" id="MBU3843892.1"/>
    </source>
</evidence>
<feature type="region of interest" description="Disordered" evidence="1">
    <location>
        <begin position="79"/>
        <end position="116"/>
    </location>
</feature>